<proteinExistence type="predicted"/>
<evidence type="ECO:0000313" key="1">
    <source>
        <dbReference type="EMBL" id="EDX74787.1"/>
    </source>
</evidence>
<name>B4VT80_9CYAN</name>
<evidence type="ECO:0000313" key="2">
    <source>
        <dbReference type="Proteomes" id="UP000003835"/>
    </source>
</evidence>
<dbReference type="Proteomes" id="UP000003835">
    <property type="component" value="Unassembled WGS sequence"/>
</dbReference>
<keyword evidence="2" id="KW-1185">Reference proteome</keyword>
<accession>B4VT80</accession>
<sequence>MGFATPAVAETKTAESGNVRADFSYQSQDFCLEFAIMRTG</sequence>
<organism evidence="1 2">
    <name type="scientific">Coleofasciculus chthonoplastes PCC 7420</name>
    <dbReference type="NCBI Taxonomy" id="118168"/>
    <lineage>
        <taxon>Bacteria</taxon>
        <taxon>Bacillati</taxon>
        <taxon>Cyanobacteriota</taxon>
        <taxon>Cyanophyceae</taxon>
        <taxon>Coleofasciculales</taxon>
        <taxon>Coleofasciculaceae</taxon>
        <taxon>Coleofasciculus</taxon>
    </lineage>
</organism>
<dbReference type="HOGENOM" id="CLU_3287871_0_0_3"/>
<protein>
    <submittedName>
        <fullName evidence="1">Uncharacterized protein</fullName>
    </submittedName>
</protein>
<dbReference type="AlphaFoldDB" id="B4VT80"/>
<dbReference type="EMBL" id="DS989851">
    <property type="protein sequence ID" value="EDX74787.1"/>
    <property type="molecule type" value="Genomic_DNA"/>
</dbReference>
<gene>
    <name evidence="1" type="ORF">MC7420_661</name>
</gene>
<reference evidence="1 2" key="1">
    <citation type="submission" date="2008-07" db="EMBL/GenBank/DDBJ databases">
        <authorList>
            <person name="Tandeau de Marsac N."/>
            <person name="Ferriera S."/>
            <person name="Johnson J."/>
            <person name="Kravitz S."/>
            <person name="Beeson K."/>
            <person name="Sutton G."/>
            <person name="Rogers Y.-H."/>
            <person name="Friedman R."/>
            <person name="Frazier M."/>
            <person name="Venter J.C."/>
        </authorList>
    </citation>
    <scope>NUCLEOTIDE SEQUENCE [LARGE SCALE GENOMIC DNA]</scope>
    <source>
        <strain evidence="1 2">PCC 7420</strain>
    </source>
</reference>